<dbReference type="Gene3D" id="3.30.565.40">
    <property type="entry name" value="Fervidobacterium nodosum Rt17-B1 like"/>
    <property type="match status" value="1"/>
</dbReference>
<dbReference type="Pfam" id="PF13676">
    <property type="entry name" value="TIR_2"/>
    <property type="match status" value="1"/>
</dbReference>
<evidence type="ECO:0000313" key="2">
    <source>
        <dbReference type="EMBL" id="MCV3271516.1"/>
    </source>
</evidence>
<dbReference type="InterPro" id="IPR000157">
    <property type="entry name" value="TIR_dom"/>
</dbReference>
<dbReference type="InterPro" id="IPR037126">
    <property type="entry name" value="PdaC/RsiV-like_sf"/>
</dbReference>
<dbReference type="InterPro" id="IPR035897">
    <property type="entry name" value="Toll_tir_struct_dom_sf"/>
</dbReference>
<dbReference type="Proteomes" id="UP001208690">
    <property type="component" value="Unassembled WGS sequence"/>
</dbReference>
<evidence type="ECO:0000313" key="3">
    <source>
        <dbReference type="Proteomes" id="UP001208690"/>
    </source>
</evidence>
<keyword evidence="3" id="KW-1185">Reference proteome</keyword>
<dbReference type="InterPro" id="IPR021729">
    <property type="entry name" value="DUF3298"/>
</dbReference>
<name>A0ABT3BD65_9RHOB</name>
<evidence type="ECO:0000259" key="1">
    <source>
        <dbReference type="PROSITE" id="PS50104"/>
    </source>
</evidence>
<protein>
    <submittedName>
        <fullName evidence="2">TIR domain-containing protein</fullName>
    </submittedName>
</protein>
<organism evidence="2 3">
    <name type="scientific">Roseobacter sinensis</name>
    <dbReference type="NCBI Taxonomy" id="2931391"/>
    <lineage>
        <taxon>Bacteria</taxon>
        <taxon>Pseudomonadati</taxon>
        <taxon>Pseudomonadota</taxon>
        <taxon>Alphaproteobacteria</taxon>
        <taxon>Rhodobacterales</taxon>
        <taxon>Roseobacteraceae</taxon>
        <taxon>Roseobacter</taxon>
    </lineage>
</organism>
<reference evidence="2 3" key="1">
    <citation type="submission" date="2022-04" db="EMBL/GenBank/DDBJ databases">
        <title>Roseobacter sp. WL0113 is a bacterium isolated from neritic sediment.</title>
        <authorList>
            <person name="Wang L."/>
            <person name="He W."/>
            <person name="Zhang D.-F."/>
        </authorList>
    </citation>
    <scope>NUCLEOTIDE SEQUENCE [LARGE SCALE GENOMIC DNA]</scope>
    <source>
        <strain evidence="2 3">WL0113</strain>
    </source>
</reference>
<sequence length="358" mass="40622">MIDVFISYAREDIEIAKELFALLKKNGFRPWLDKENLLPGQDWASELESAVKGSDAQLFLCSPRSVNKRGFFQREIRIALESAKSLLDSDVSIIPYLVEPCDLPESLARYQWVDRSEPGSHFKMIKALALVAEQRGFFEETSEKKPVVVEYEASEKLELDRGFQSSVSVPKLRFPRDPDLSNLINAFLSGQAFQSLSEFRRANIDDQFALERSIPNEFHLTTEPEYLNEFVVSVVNYVWWYGGGAHGNSYRSSLNVDIADQGTFRVSDLFNSLDEIVEFVREEITRRGVDPLVEPDELGGTVKSSLDTKSYISSAGVRILFDPYEIFPYAFGNFDILLPSSHRAFSRSNLTALGIRLL</sequence>
<dbReference type="RefSeq" id="WP_263843834.1">
    <property type="nucleotide sequence ID" value="NZ_JALIEB010000004.1"/>
</dbReference>
<dbReference type="SMART" id="SM00255">
    <property type="entry name" value="TIR"/>
    <property type="match status" value="1"/>
</dbReference>
<dbReference type="PROSITE" id="PS50104">
    <property type="entry name" value="TIR"/>
    <property type="match status" value="1"/>
</dbReference>
<dbReference type="SUPFAM" id="SSF52200">
    <property type="entry name" value="Toll/Interleukin receptor TIR domain"/>
    <property type="match status" value="1"/>
</dbReference>
<comment type="caution">
    <text evidence="2">The sequence shown here is derived from an EMBL/GenBank/DDBJ whole genome shotgun (WGS) entry which is preliminary data.</text>
</comment>
<dbReference type="EMBL" id="JALIEB010000004">
    <property type="protein sequence ID" value="MCV3271516.1"/>
    <property type="molecule type" value="Genomic_DNA"/>
</dbReference>
<gene>
    <name evidence="2" type="ORF">MUB52_08755</name>
</gene>
<dbReference type="Pfam" id="PF11738">
    <property type="entry name" value="DUF3298"/>
    <property type="match status" value="1"/>
</dbReference>
<accession>A0ABT3BD65</accession>
<proteinExistence type="predicted"/>
<feature type="domain" description="TIR" evidence="1">
    <location>
        <begin position="1"/>
        <end position="132"/>
    </location>
</feature>
<dbReference type="Gene3D" id="3.90.640.20">
    <property type="entry name" value="Heat-shock cognate protein, ATPase"/>
    <property type="match status" value="1"/>
</dbReference>
<dbReference type="Gene3D" id="3.40.50.10140">
    <property type="entry name" value="Toll/interleukin-1 receptor homology (TIR) domain"/>
    <property type="match status" value="1"/>
</dbReference>